<organism evidence="1 2">
    <name type="scientific">Candidatus Staskawiczbacteria bacterium RIFCSPLOWO2_01_FULL_38_12b</name>
    <dbReference type="NCBI Taxonomy" id="1802214"/>
    <lineage>
        <taxon>Bacteria</taxon>
        <taxon>Candidatus Staskawicziibacteriota</taxon>
    </lineage>
</organism>
<evidence type="ECO:0000313" key="2">
    <source>
        <dbReference type="Proteomes" id="UP000176774"/>
    </source>
</evidence>
<comment type="caution">
    <text evidence="1">The sequence shown here is derived from an EMBL/GenBank/DDBJ whole genome shotgun (WGS) entry which is preliminary data.</text>
</comment>
<dbReference type="AlphaFoldDB" id="A0A1G2ICE0"/>
<reference evidence="1 2" key="1">
    <citation type="journal article" date="2016" name="Nat. Commun.">
        <title>Thousands of microbial genomes shed light on interconnected biogeochemical processes in an aquifer system.</title>
        <authorList>
            <person name="Anantharaman K."/>
            <person name="Brown C.T."/>
            <person name="Hug L.A."/>
            <person name="Sharon I."/>
            <person name="Castelle C.J."/>
            <person name="Probst A.J."/>
            <person name="Thomas B.C."/>
            <person name="Singh A."/>
            <person name="Wilkins M.J."/>
            <person name="Karaoz U."/>
            <person name="Brodie E.L."/>
            <person name="Williams K.H."/>
            <person name="Hubbard S.S."/>
            <person name="Banfield J.F."/>
        </authorList>
    </citation>
    <scope>NUCLEOTIDE SEQUENCE [LARGE SCALE GENOMIC DNA]</scope>
</reference>
<dbReference type="EMBL" id="MHPA01000027">
    <property type="protein sequence ID" value="OGZ72396.1"/>
    <property type="molecule type" value="Genomic_DNA"/>
</dbReference>
<proteinExistence type="predicted"/>
<accession>A0A1G2ICE0</accession>
<dbReference type="STRING" id="1802214.A2908_03050"/>
<evidence type="ECO:0000313" key="1">
    <source>
        <dbReference type="EMBL" id="OGZ72396.1"/>
    </source>
</evidence>
<protein>
    <submittedName>
        <fullName evidence="1">Uncharacterized protein</fullName>
    </submittedName>
</protein>
<gene>
    <name evidence="1" type="ORF">A2908_03050</name>
</gene>
<sequence>MAEKLRPDYLETNYNDSEIEESRERIVSLLKEKLGEVEASTTPQSFRMALRQLRTEINSFIED</sequence>
<dbReference type="Proteomes" id="UP000176774">
    <property type="component" value="Unassembled WGS sequence"/>
</dbReference>
<name>A0A1G2ICE0_9BACT</name>